<organism evidence="2">
    <name type="scientific">mine drainage metagenome</name>
    <dbReference type="NCBI Taxonomy" id="410659"/>
    <lineage>
        <taxon>unclassified sequences</taxon>
        <taxon>metagenomes</taxon>
        <taxon>ecological metagenomes</taxon>
    </lineage>
</organism>
<keyword evidence="2" id="KW-0223">Dioxygenase</keyword>
<dbReference type="EC" id="4.4.1.5" evidence="2"/>
<sequence length="218" mass="23551">PRSVRLHKPGAFVIVPKGVWHTAKVRAPSSALFVTPGQGTLTRPVEQYETAERAAADPATTAASPSLSSLRLNQLNLVCRDFDASLAFYRALGIEIVESPRGADGIRHATAQWPGGFQLDFDNEVLARFYNAAWRTGEGKSQGRSRVVTSITLPTREAVDQRYAALTAAGYVGRQCPFDAFWGARYAIVADPDNNDIGLASPLDAARRTWPPVTSPAS</sequence>
<gene>
    <name evidence="2" type="ORF">B1A_14401</name>
</gene>
<protein>
    <submittedName>
        <fullName evidence="2">Glyoxalase/bleomycin resistance protein/dioxygenase</fullName>
        <ecNumber evidence="2">4.4.1.5</ecNumber>
    </submittedName>
</protein>
<keyword evidence="2" id="KW-0560">Oxidoreductase</keyword>
<dbReference type="InterPro" id="IPR037523">
    <property type="entry name" value="VOC_core"/>
</dbReference>
<dbReference type="PROSITE" id="PS51819">
    <property type="entry name" value="VOC"/>
    <property type="match status" value="1"/>
</dbReference>
<dbReference type="GO" id="GO:0004462">
    <property type="term" value="F:lactoylglutathione lyase activity"/>
    <property type="evidence" value="ECO:0007669"/>
    <property type="project" value="UniProtKB-EC"/>
</dbReference>
<reference evidence="2" key="1">
    <citation type="submission" date="2013-08" db="EMBL/GenBank/DDBJ databases">
        <authorList>
            <person name="Mendez C."/>
            <person name="Richter M."/>
            <person name="Ferrer M."/>
            <person name="Sanchez J."/>
        </authorList>
    </citation>
    <scope>NUCLEOTIDE SEQUENCE</scope>
</reference>
<dbReference type="AlphaFoldDB" id="T0ZQI3"/>
<keyword evidence="2" id="KW-0456">Lyase</keyword>
<feature type="non-terminal residue" evidence="2">
    <location>
        <position position="1"/>
    </location>
</feature>
<dbReference type="SUPFAM" id="SSF54593">
    <property type="entry name" value="Glyoxalase/Bleomycin resistance protein/Dihydroxybiphenyl dioxygenase"/>
    <property type="match status" value="1"/>
</dbReference>
<reference evidence="2" key="2">
    <citation type="journal article" date="2014" name="ISME J.">
        <title>Microbial stratification in low pH oxic and suboxic macroscopic growths along an acid mine drainage.</title>
        <authorList>
            <person name="Mendez-Garcia C."/>
            <person name="Mesa V."/>
            <person name="Sprenger R.R."/>
            <person name="Richter M."/>
            <person name="Diez M.S."/>
            <person name="Solano J."/>
            <person name="Bargiela R."/>
            <person name="Golyshina O.V."/>
            <person name="Manteca A."/>
            <person name="Ramos J.L."/>
            <person name="Gallego J.R."/>
            <person name="Llorente I."/>
            <person name="Martins Dos Santos V.A."/>
            <person name="Jensen O.N."/>
            <person name="Pelaez A.I."/>
            <person name="Sanchez J."/>
            <person name="Ferrer M."/>
        </authorList>
    </citation>
    <scope>NUCLEOTIDE SEQUENCE</scope>
</reference>
<name>T0ZQI3_9ZZZZ</name>
<dbReference type="Gene3D" id="3.10.180.10">
    <property type="entry name" value="2,3-Dihydroxybiphenyl 1,2-Dioxygenase, domain 1"/>
    <property type="match status" value="1"/>
</dbReference>
<accession>T0ZQI3</accession>
<proteinExistence type="predicted"/>
<dbReference type="InterPro" id="IPR029068">
    <property type="entry name" value="Glyas_Bleomycin-R_OHBP_Dase"/>
</dbReference>
<evidence type="ECO:0000259" key="1">
    <source>
        <dbReference type="PROSITE" id="PS51819"/>
    </source>
</evidence>
<evidence type="ECO:0000313" key="2">
    <source>
        <dbReference type="EMBL" id="EQD46908.1"/>
    </source>
</evidence>
<dbReference type="InterPro" id="IPR004360">
    <property type="entry name" value="Glyas_Fos-R_dOase_dom"/>
</dbReference>
<dbReference type="Pfam" id="PF00903">
    <property type="entry name" value="Glyoxalase"/>
    <property type="match status" value="1"/>
</dbReference>
<dbReference type="GO" id="GO:0051213">
    <property type="term" value="F:dioxygenase activity"/>
    <property type="evidence" value="ECO:0007669"/>
    <property type="project" value="UniProtKB-KW"/>
</dbReference>
<dbReference type="PANTHER" id="PTHR36503">
    <property type="entry name" value="BLR2520 PROTEIN"/>
    <property type="match status" value="1"/>
</dbReference>
<dbReference type="EMBL" id="AUZX01010570">
    <property type="protein sequence ID" value="EQD46908.1"/>
    <property type="molecule type" value="Genomic_DNA"/>
</dbReference>
<feature type="domain" description="VOC" evidence="1">
    <location>
        <begin position="71"/>
        <end position="202"/>
    </location>
</feature>
<dbReference type="PANTHER" id="PTHR36503:SF3">
    <property type="entry name" value="BLR0126 PROTEIN"/>
    <property type="match status" value="1"/>
</dbReference>
<comment type="caution">
    <text evidence="2">The sequence shown here is derived from an EMBL/GenBank/DDBJ whole genome shotgun (WGS) entry which is preliminary data.</text>
</comment>